<name>A0A4T0FWW7_9BASI</name>
<dbReference type="OrthoDB" id="10422248at2759"/>
<accession>A0A4T0FWW7</accession>
<dbReference type="AlphaFoldDB" id="A0A4T0FWW7"/>
<keyword evidence="2" id="KW-0812">Transmembrane</keyword>
<feature type="transmembrane region" description="Helical" evidence="2">
    <location>
        <begin position="191"/>
        <end position="212"/>
    </location>
</feature>
<evidence type="ECO:0000256" key="2">
    <source>
        <dbReference type="SAM" id="Phobius"/>
    </source>
</evidence>
<dbReference type="Proteomes" id="UP000310189">
    <property type="component" value="Unassembled WGS sequence"/>
</dbReference>
<feature type="transmembrane region" description="Helical" evidence="2">
    <location>
        <begin position="27"/>
        <end position="45"/>
    </location>
</feature>
<sequence length="357" mass="38703">MIAAIISTAVSRLSDIILSAYIYNSDYRYPCFITFIQFAALTVFVKAYTLIRESKCVSRAIKDDDVLSPTTQTLRRPKVSKRFTLLLAASWFLTRIFFNLNNVQVRIARASEAAVPLILLPACSYLGLVHLNAPVAALTLASSLALIVNGSVDAEAITAAAVLIQFIKVVSQAAFLTCLTKTIKEHYANPVFALNAYAPTAAIISLACSIAFEGLVPLHDLPIIGLVILIENVVIFLASQLSIAFLLQQSNVITWSSVSHLVTVSLVIISSLVTQQAPPLGQSVVTFCSAFLSALLLRTQLPEAKKTVHTTPKLHLSKLSSHLDISHVTGLQPLSTPPTLSRTNSSQRMQHPQAEEI</sequence>
<feature type="transmembrane region" description="Helical" evidence="2">
    <location>
        <begin position="252"/>
        <end position="273"/>
    </location>
</feature>
<feature type="region of interest" description="Disordered" evidence="1">
    <location>
        <begin position="329"/>
        <end position="357"/>
    </location>
</feature>
<proteinExistence type="predicted"/>
<keyword evidence="2" id="KW-1133">Transmembrane helix</keyword>
<evidence type="ECO:0000313" key="4">
    <source>
        <dbReference type="Proteomes" id="UP000310189"/>
    </source>
</evidence>
<keyword evidence="4" id="KW-1185">Reference proteome</keyword>
<evidence type="ECO:0008006" key="5">
    <source>
        <dbReference type="Google" id="ProtNLM"/>
    </source>
</evidence>
<feature type="compositionally biased region" description="Polar residues" evidence="1">
    <location>
        <begin position="332"/>
        <end position="350"/>
    </location>
</feature>
<feature type="transmembrane region" description="Helical" evidence="2">
    <location>
        <begin position="158"/>
        <end position="179"/>
    </location>
</feature>
<evidence type="ECO:0000256" key="1">
    <source>
        <dbReference type="SAM" id="MobiDB-lite"/>
    </source>
</evidence>
<keyword evidence="2" id="KW-0472">Membrane</keyword>
<comment type="caution">
    <text evidence="3">The sequence shown here is derived from an EMBL/GenBank/DDBJ whole genome shotgun (WGS) entry which is preliminary data.</text>
</comment>
<evidence type="ECO:0000313" key="3">
    <source>
        <dbReference type="EMBL" id="TIA92725.1"/>
    </source>
</evidence>
<organism evidence="3 4">
    <name type="scientific">Wallemia hederae</name>
    <dbReference type="NCBI Taxonomy" id="1540922"/>
    <lineage>
        <taxon>Eukaryota</taxon>
        <taxon>Fungi</taxon>
        <taxon>Dikarya</taxon>
        <taxon>Basidiomycota</taxon>
        <taxon>Wallemiomycotina</taxon>
        <taxon>Wallemiomycetes</taxon>
        <taxon>Wallemiales</taxon>
        <taxon>Wallemiaceae</taxon>
        <taxon>Wallemia</taxon>
    </lineage>
</organism>
<dbReference type="EMBL" id="SPNW01000005">
    <property type="protein sequence ID" value="TIA92725.1"/>
    <property type="molecule type" value="Genomic_DNA"/>
</dbReference>
<feature type="transmembrane region" description="Helical" evidence="2">
    <location>
        <begin position="279"/>
        <end position="297"/>
    </location>
</feature>
<feature type="transmembrane region" description="Helical" evidence="2">
    <location>
        <begin position="224"/>
        <end position="247"/>
    </location>
</feature>
<feature type="transmembrane region" description="Helical" evidence="2">
    <location>
        <begin position="83"/>
        <end position="101"/>
    </location>
</feature>
<feature type="transmembrane region" description="Helical" evidence="2">
    <location>
        <begin position="107"/>
        <end position="128"/>
    </location>
</feature>
<protein>
    <recommendedName>
        <fullName evidence="5">Sugar phosphate transporter domain-containing protein</fullName>
    </recommendedName>
</protein>
<gene>
    <name evidence="3" type="ORF">E3P99_00477</name>
</gene>
<reference evidence="3 4" key="1">
    <citation type="submission" date="2019-03" db="EMBL/GenBank/DDBJ databases">
        <title>Sequencing 23 genomes of Wallemia ichthyophaga.</title>
        <authorList>
            <person name="Gostincar C."/>
        </authorList>
    </citation>
    <scope>NUCLEOTIDE SEQUENCE [LARGE SCALE GENOMIC DNA]</scope>
    <source>
        <strain evidence="3 4">EXF-5753</strain>
    </source>
</reference>